<evidence type="ECO:0000313" key="2">
    <source>
        <dbReference type="EMBL" id="GIY24696.1"/>
    </source>
</evidence>
<dbReference type="Proteomes" id="UP001054837">
    <property type="component" value="Unassembled WGS sequence"/>
</dbReference>
<keyword evidence="1" id="KW-0812">Transmembrane</keyword>
<gene>
    <name evidence="2" type="ORF">CDAR_401491</name>
</gene>
<dbReference type="AlphaFoldDB" id="A0AAV4RV54"/>
<reference evidence="2 3" key="1">
    <citation type="submission" date="2021-06" db="EMBL/GenBank/DDBJ databases">
        <title>Caerostris darwini draft genome.</title>
        <authorList>
            <person name="Kono N."/>
            <person name="Arakawa K."/>
        </authorList>
    </citation>
    <scope>NUCLEOTIDE SEQUENCE [LARGE SCALE GENOMIC DNA]</scope>
</reference>
<accession>A0AAV4RV54</accession>
<organism evidence="2 3">
    <name type="scientific">Caerostris darwini</name>
    <dbReference type="NCBI Taxonomy" id="1538125"/>
    <lineage>
        <taxon>Eukaryota</taxon>
        <taxon>Metazoa</taxon>
        <taxon>Ecdysozoa</taxon>
        <taxon>Arthropoda</taxon>
        <taxon>Chelicerata</taxon>
        <taxon>Arachnida</taxon>
        <taxon>Araneae</taxon>
        <taxon>Araneomorphae</taxon>
        <taxon>Entelegynae</taxon>
        <taxon>Araneoidea</taxon>
        <taxon>Araneidae</taxon>
        <taxon>Caerostris</taxon>
    </lineage>
</organism>
<comment type="caution">
    <text evidence="2">The sequence shown here is derived from an EMBL/GenBank/DDBJ whole genome shotgun (WGS) entry which is preliminary data.</text>
</comment>
<proteinExistence type="predicted"/>
<evidence type="ECO:0000313" key="3">
    <source>
        <dbReference type="Proteomes" id="UP001054837"/>
    </source>
</evidence>
<evidence type="ECO:0000256" key="1">
    <source>
        <dbReference type="SAM" id="Phobius"/>
    </source>
</evidence>
<keyword evidence="1" id="KW-0472">Membrane</keyword>
<feature type="transmembrane region" description="Helical" evidence="1">
    <location>
        <begin position="67"/>
        <end position="88"/>
    </location>
</feature>
<sequence length="94" mass="11091">MCGKTWRRFRCSLCEGFHGCRSDIGCVLQPETSFISYCRNLWMNQKMVSYIVGKRREHRRDSISHEILDCVLWFCNAIVRLVLFPLIFATGDRI</sequence>
<name>A0AAV4RV54_9ARAC</name>
<protein>
    <submittedName>
        <fullName evidence="2">Uncharacterized protein</fullName>
    </submittedName>
</protein>
<keyword evidence="3" id="KW-1185">Reference proteome</keyword>
<dbReference type="EMBL" id="BPLQ01006728">
    <property type="protein sequence ID" value="GIY24696.1"/>
    <property type="molecule type" value="Genomic_DNA"/>
</dbReference>
<keyword evidence="1" id="KW-1133">Transmembrane helix</keyword>